<dbReference type="EMBL" id="OV696693">
    <property type="protein sequence ID" value="CAH1270936.1"/>
    <property type="molecule type" value="Genomic_DNA"/>
</dbReference>
<proteinExistence type="predicted"/>
<protein>
    <submittedName>
        <fullName evidence="2">Hypp4518 protein</fullName>
    </submittedName>
</protein>
<evidence type="ECO:0000313" key="3">
    <source>
        <dbReference type="Proteomes" id="UP000838412"/>
    </source>
</evidence>
<accession>A0A8K0F1A4</accession>
<evidence type="ECO:0000256" key="1">
    <source>
        <dbReference type="SAM" id="MobiDB-lite"/>
    </source>
</evidence>
<sequence length="94" mass="10236">MSGHQRHPPTDTPMDLQPDLHSDISSHSAEAGRSAHGEHTDRRQQEDGAPEARNRLSAQADTHKTGDISAGRHPCDDDQQTADSHRSTPPRNAS</sequence>
<dbReference type="Proteomes" id="UP000838412">
    <property type="component" value="Chromosome 8"/>
</dbReference>
<gene>
    <name evidence="2" type="primary">Hypp4518</name>
    <name evidence="2" type="ORF">BLAG_LOCUS23092</name>
</gene>
<reference evidence="2" key="1">
    <citation type="submission" date="2022-01" db="EMBL/GenBank/DDBJ databases">
        <authorList>
            <person name="Braso-Vives M."/>
        </authorList>
    </citation>
    <scope>NUCLEOTIDE SEQUENCE</scope>
</reference>
<evidence type="ECO:0000313" key="2">
    <source>
        <dbReference type="EMBL" id="CAH1270936.1"/>
    </source>
</evidence>
<organism evidence="2 3">
    <name type="scientific">Branchiostoma lanceolatum</name>
    <name type="common">Common lancelet</name>
    <name type="synonym">Amphioxus lanceolatum</name>
    <dbReference type="NCBI Taxonomy" id="7740"/>
    <lineage>
        <taxon>Eukaryota</taxon>
        <taxon>Metazoa</taxon>
        <taxon>Chordata</taxon>
        <taxon>Cephalochordata</taxon>
        <taxon>Leptocardii</taxon>
        <taxon>Amphioxiformes</taxon>
        <taxon>Branchiostomatidae</taxon>
        <taxon>Branchiostoma</taxon>
    </lineage>
</organism>
<name>A0A8K0F1A4_BRALA</name>
<dbReference type="AlphaFoldDB" id="A0A8K0F1A4"/>
<feature type="region of interest" description="Disordered" evidence="1">
    <location>
        <begin position="1"/>
        <end position="94"/>
    </location>
</feature>
<keyword evidence="3" id="KW-1185">Reference proteome</keyword>
<feature type="compositionally biased region" description="Basic and acidic residues" evidence="1">
    <location>
        <begin position="33"/>
        <end position="54"/>
    </location>
</feature>